<evidence type="ECO:0000259" key="12">
    <source>
        <dbReference type="Pfam" id="PF23113"/>
    </source>
</evidence>
<feature type="transmembrane region" description="Helical" evidence="11">
    <location>
        <begin position="158"/>
        <end position="177"/>
    </location>
</feature>
<feature type="transmembrane region" description="Helical" evidence="11">
    <location>
        <begin position="720"/>
        <end position="739"/>
    </location>
</feature>
<evidence type="ECO:0000256" key="3">
    <source>
        <dbReference type="ARBA" id="ARBA00004906"/>
    </source>
</evidence>
<feature type="transmembrane region" description="Helical" evidence="11">
    <location>
        <begin position="663"/>
        <end position="684"/>
    </location>
</feature>
<dbReference type="OMA" id="ATHSMEP"/>
<dbReference type="Pfam" id="PF23113">
    <property type="entry name" value="MARCHF6_C"/>
    <property type="match status" value="1"/>
</dbReference>
<evidence type="ECO:0000313" key="14">
    <source>
        <dbReference type="Proteomes" id="UP000193685"/>
    </source>
</evidence>
<evidence type="ECO:0000256" key="10">
    <source>
        <dbReference type="SAM" id="MobiDB-lite"/>
    </source>
</evidence>
<gene>
    <name evidence="13" type="ORF">BCR37DRAFT_413998</name>
</gene>
<evidence type="ECO:0000256" key="6">
    <source>
        <dbReference type="ARBA" id="ARBA00022692"/>
    </source>
</evidence>
<evidence type="ECO:0000256" key="5">
    <source>
        <dbReference type="ARBA" id="ARBA00022679"/>
    </source>
</evidence>
<proteinExistence type="predicted"/>
<feature type="region of interest" description="Disordered" evidence="10">
    <location>
        <begin position="359"/>
        <end position="435"/>
    </location>
</feature>
<keyword evidence="8 11" id="KW-1133">Transmembrane helix</keyword>
<evidence type="ECO:0000256" key="2">
    <source>
        <dbReference type="ARBA" id="ARBA00004141"/>
    </source>
</evidence>
<comment type="catalytic activity">
    <reaction evidence="1">
        <text>S-ubiquitinyl-[E2 ubiquitin-conjugating enzyme]-L-cysteine + [acceptor protein]-L-lysine = [E2 ubiquitin-conjugating enzyme]-L-cysteine + N(6)-ubiquitinyl-[acceptor protein]-L-lysine.</text>
        <dbReference type="EC" id="2.3.2.27"/>
    </reaction>
</comment>
<feature type="compositionally biased region" description="Basic and acidic residues" evidence="10">
    <location>
        <begin position="399"/>
        <end position="430"/>
    </location>
</feature>
<feature type="compositionally biased region" description="Basic and acidic residues" evidence="10">
    <location>
        <begin position="315"/>
        <end position="325"/>
    </location>
</feature>
<feature type="domain" description="E3 ubiquitin-protein ligase MARCHF6-like C-terminal" evidence="12">
    <location>
        <begin position="1250"/>
        <end position="1432"/>
    </location>
</feature>
<evidence type="ECO:0000256" key="11">
    <source>
        <dbReference type="SAM" id="Phobius"/>
    </source>
</evidence>
<dbReference type="InterPro" id="IPR056521">
    <property type="entry name" value="MARCHF6-like_C"/>
</dbReference>
<protein>
    <recommendedName>
        <fullName evidence="4">RING-type E3 ubiquitin transferase</fullName>
        <ecNumber evidence="4">2.3.2.27</ecNumber>
    </recommendedName>
</protein>
<feature type="transmembrane region" description="Helical" evidence="11">
    <location>
        <begin position="890"/>
        <end position="922"/>
    </location>
</feature>
<comment type="caution">
    <text evidence="13">The sequence shown here is derived from an EMBL/GenBank/DDBJ whole genome shotgun (WGS) entry which is preliminary data.</text>
</comment>
<dbReference type="GO" id="GO:0061630">
    <property type="term" value="F:ubiquitin protein ligase activity"/>
    <property type="evidence" value="ECO:0007669"/>
    <property type="project" value="UniProtKB-EC"/>
</dbReference>
<dbReference type="PANTHER" id="PTHR13145">
    <property type="entry name" value="SSM4 PROTEIN"/>
    <property type="match status" value="1"/>
</dbReference>
<reference evidence="13 14" key="1">
    <citation type="submission" date="2016-07" db="EMBL/GenBank/DDBJ databases">
        <title>Pervasive Adenine N6-methylation of Active Genes in Fungi.</title>
        <authorList>
            <consortium name="DOE Joint Genome Institute"/>
            <person name="Mondo S.J."/>
            <person name="Dannebaum R.O."/>
            <person name="Kuo R.C."/>
            <person name="Labutti K."/>
            <person name="Haridas S."/>
            <person name="Kuo A."/>
            <person name="Salamov A."/>
            <person name="Ahrendt S.R."/>
            <person name="Lipzen A."/>
            <person name="Sullivan W."/>
            <person name="Andreopoulos W.B."/>
            <person name="Clum A."/>
            <person name="Lindquist E."/>
            <person name="Daum C."/>
            <person name="Ramamoorthy G.K."/>
            <person name="Gryganskyi A."/>
            <person name="Culley D."/>
            <person name="Magnuson J.K."/>
            <person name="James T.Y."/>
            <person name="O'Malley M.A."/>
            <person name="Stajich J.E."/>
            <person name="Spatafora J.W."/>
            <person name="Visel A."/>
            <person name="Grigoriev I.V."/>
        </authorList>
    </citation>
    <scope>NUCLEOTIDE SEQUENCE [LARGE SCALE GENOMIC DNA]</scope>
    <source>
        <strain evidence="13 14">12-1054</strain>
    </source>
</reference>
<accession>A0A1Y2FCA6</accession>
<dbReference type="EC" id="2.3.2.27" evidence="4"/>
<feature type="transmembrane region" description="Helical" evidence="11">
    <location>
        <begin position="1000"/>
        <end position="1022"/>
    </location>
</feature>
<evidence type="ECO:0000256" key="9">
    <source>
        <dbReference type="ARBA" id="ARBA00023136"/>
    </source>
</evidence>
<evidence type="ECO:0000313" key="13">
    <source>
        <dbReference type="EMBL" id="ORY81560.1"/>
    </source>
</evidence>
<dbReference type="Proteomes" id="UP000193685">
    <property type="component" value="Unassembled WGS sequence"/>
</dbReference>
<comment type="pathway">
    <text evidence="3">Protein modification; protein ubiquitination.</text>
</comment>
<dbReference type="GeneID" id="63788854"/>
<dbReference type="EMBL" id="MCFI01000011">
    <property type="protein sequence ID" value="ORY81560.1"/>
    <property type="molecule type" value="Genomic_DNA"/>
</dbReference>
<feature type="transmembrane region" description="Helical" evidence="11">
    <location>
        <begin position="1404"/>
        <end position="1424"/>
    </location>
</feature>
<comment type="subcellular location">
    <subcellularLocation>
        <location evidence="2">Membrane</location>
        <topology evidence="2">Multi-pass membrane protein</topology>
    </subcellularLocation>
</comment>
<evidence type="ECO:0000256" key="4">
    <source>
        <dbReference type="ARBA" id="ARBA00012483"/>
    </source>
</evidence>
<feature type="transmembrane region" description="Helical" evidence="11">
    <location>
        <begin position="1215"/>
        <end position="1236"/>
    </location>
</feature>
<keyword evidence="14" id="KW-1185">Reference proteome</keyword>
<dbReference type="STRING" id="56484.A0A1Y2FCA6"/>
<dbReference type="OrthoDB" id="1108038at2759"/>
<evidence type="ECO:0000256" key="7">
    <source>
        <dbReference type="ARBA" id="ARBA00022786"/>
    </source>
</evidence>
<feature type="transmembrane region" description="Helical" evidence="11">
    <location>
        <begin position="1042"/>
        <end position="1061"/>
    </location>
</feature>
<feature type="transmembrane region" description="Helical" evidence="11">
    <location>
        <begin position="1266"/>
        <end position="1289"/>
    </location>
</feature>
<evidence type="ECO:0000256" key="1">
    <source>
        <dbReference type="ARBA" id="ARBA00000900"/>
    </source>
</evidence>
<organism evidence="13 14">
    <name type="scientific">Protomyces lactucae-debilis</name>
    <dbReference type="NCBI Taxonomy" id="2754530"/>
    <lineage>
        <taxon>Eukaryota</taxon>
        <taxon>Fungi</taxon>
        <taxon>Dikarya</taxon>
        <taxon>Ascomycota</taxon>
        <taxon>Taphrinomycotina</taxon>
        <taxon>Taphrinomycetes</taxon>
        <taxon>Taphrinales</taxon>
        <taxon>Protomycetaceae</taxon>
        <taxon>Protomyces</taxon>
    </lineage>
</organism>
<feature type="transmembrane region" description="Helical" evidence="11">
    <location>
        <begin position="1170"/>
        <end position="1195"/>
    </location>
</feature>
<feature type="transmembrane region" description="Helical" evidence="11">
    <location>
        <begin position="1301"/>
        <end position="1326"/>
    </location>
</feature>
<dbReference type="GO" id="GO:0005789">
    <property type="term" value="C:endoplasmic reticulum membrane"/>
    <property type="evidence" value="ECO:0007669"/>
    <property type="project" value="TreeGrafter"/>
</dbReference>
<keyword evidence="5" id="KW-0808">Transferase</keyword>
<name>A0A1Y2FCA6_PROLT</name>
<feature type="transmembrane region" description="Helical" evidence="11">
    <location>
        <begin position="1361"/>
        <end position="1384"/>
    </location>
</feature>
<dbReference type="GO" id="GO:0036503">
    <property type="term" value="P:ERAD pathway"/>
    <property type="evidence" value="ECO:0007669"/>
    <property type="project" value="TreeGrafter"/>
</dbReference>
<feature type="transmembrane region" description="Helical" evidence="11">
    <location>
        <begin position="942"/>
        <end position="962"/>
    </location>
</feature>
<keyword evidence="6 11" id="KW-0812">Transmembrane</keyword>
<feature type="transmembrane region" description="Helical" evidence="11">
    <location>
        <begin position="46"/>
        <end position="66"/>
    </location>
</feature>
<evidence type="ECO:0000256" key="8">
    <source>
        <dbReference type="ARBA" id="ARBA00022989"/>
    </source>
</evidence>
<sequence>MEWLQHSKKKHCELCKTPFKFTKVYETNMPRILPLRHLSKTLFRDAKVFTVLILRWLLVSFVWLGWLPYCTRHIWNGGLRFGESMTFFYTLLGILPWPSKTDSSAAASTTTSVVDTTETIVANTTAAIRDTFLPSPLHNLTQSEYVNRVIADVFEGQVITSIIIVVFVVVFLIREWIVQHNAEMLAEAGPFAPPVQVDDVDVLQRREQRRQLALAEVEQHREAMRIFDPVRLVGQDPDVVDDDHAVPVDALANGDNALQPMGQHLVNAEAPEGGPIERQGNDTVRAINDTRSQARLNDPQYDDAMATATTNGDDNAEHRTTAEERALRREAALRRAEQRFEDQERRRGAEIGLLGATAPSASVSQAAEDASERRMTRSASRTLALERQLAQQSGTATVEEARQRAARERSAERKAWDARREAAGDGRFDEQYPDSPMPLPAQLAEEDGEENFYLNGGEAANLLDMPDVRGSSSRAFANTAAYVNDPASGNLMSENDFLEMLRTGRNMANDDVLLASLRVIIATTLQGTNIVERPESHSRDETFDILVHRLVEIERSAFVSDVDLDWQRQVAIQFELRDTNPHYRAIALSDLIAGVERGIQAQYAEPERQFPPVQHVDVAVNAAQQAEDALFDEMEAAEMDEDIEGLLELVGVRGPIINLLQNSMLVVVLISTFIFFGISIPYMFGRGILAAIWDPQAYVMNWIGIYKDIASLAAQSVRDVYFLLALAISLMYVAMLSLIQFSAPMFRPLLPYVRRSPFALWVIKKFLDVDFWLSDAVPRMLKSAEASRNRTTASVLDTSIDLLKTSTADNTFWKPVAELLGPLGNNSHLNAFVKRAFTAFSPRANAIITGYAVIGLTGALYLKLNRRVTWSETGRQVEVALRAMIRQAGYVLKFIIILGIELAVFPLYCGVLLDLILIPLFTTATIADRINWLAQYPFTSSFIHWFAGTIYMFHFALFISMCRRIVRPGLLFFVRDPDDPEFNPIKEILERPIRSQMRKIGLSICIYGTLIVGGVGSVVFAVRRCVPGLLPLHWTFKGHITPVPVDALVFQLLLPAFYRYFDLSQRFQTIWKKWFTLSASKLRLSSFIMGHRVIEEEDRVKQGDKYTVRGSFRRVPQTDSIPMRKLQRPMIMRVTEDNVLLDKKGEEVDDTREDPNYTVVYAPPAFRLRIYLFLLSAWFFGAAAGVSVCVIPLLFGRKAAQSLAPGVVVNDVISWLYGTFALIMALGLFSGLARVVTALSHVKQLMEHPEQVAAKISQVLRFAVKWLYLGSSFGVMIPLAIGLCMRAYIYSPLALLKPSNMVPVISIMHDWLIGAVYIVIITRVALYMPGSQMATAIQAVGQNNWTEGWRNPQIGVATRRLIAPALANLLAALLGPAALGFLALKTHYRHASAEMSAIVMRMSYPSAALAAAAVSMTKVGQIVWRRYRQRIRDHVYMKGSVLHNYKARSPPAAVLQKTEGIPVLPNQTIDEQMPALAN</sequence>
<dbReference type="PANTHER" id="PTHR13145:SF0">
    <property type="entry name" value="E3 UBIQUITIN-PROTEIN LIGASE MARCHF6"/>
    <property type="match status" value="1"/>
</dbReference>
<keyword evidence="9 11" id="KW-0472">Membrane</keyword>
<dbReference type="RefSeq" id="XP_040724936.1">
    <property type="nucleotide sequence ID" value="XM_040872255.1"/>
</dbReference>
<keyword evidence="7" id="KW-0833">Ubl conjugation pathway</keyword>
<feature type="region of interest" description="Disordered" evidence="10">
    <location>
        <begin position="293"/>
        <end position="325"/>
    </location>
</feature>